<evidence type="ECO:0000256" key="7">
    <source>
        <dbReference type="ARBA" id="ARBA00022801"/>
    </source>
</evidence>
<dbReference type="Pfam" id="PF02075">
    <property type="entry name" value="RuvC"/>
    <property type="match status" value="1"/>
</dbReference>
<evidence type="ECO:0000256" key="14">
    <source>
        <dbReference type="NCBIfam" id="TIGR00228"/>
    </source>
</evidence>
<feature type="active site" evidence="13">
    <location>
        <position position="67"/>
    </location>
</feature>
<keyword evidence="6 13" id="KW-0227">DNA damage</keyword>
<dbReference type="InterPro" id="IPR036397">
    <property type="entry name" value="RNaseH_sf"/>
</dbReference>
<dbReference type="GO" id="GO:0006281">
    <property type="term" value="P:DNA repair"/>
    <property type="evidence" value="ECO:0007669"/>
    <property type="project" value="UniProtKB-UniRule"/>
</dbReference>
<keyword evidence="5 13" id="KW-0255">Endonuclease</keyword>
<dbReference type="PANTHER" id="PTHR30194:SF3">
    <property type="entry name" value="CROSSOVER JUNCTION ENDODEOXYRIBONUCLEASE RUVC"/>
    <property type="match status" value="1"/>
</dbReference>
<keyword evidence="10 13" id="KW-0233">DNA recombination</keyword>
<protein>
    <recommendedName>
        <fullName evidence="13 14">Crossover junction endodeoxyribonuclease RuvC</fullName>
        <ecNumber evidence="13 14">3.1.21.10</ecNumber>
    </recommendedName>
    <alternativeName>
        <fullName evidence="13">Holliday junction nuclease RuvC</fullName>
    </alternativeName>
    <alternativeName>
        <fullName evidence="13">Holliday junction resolvase RuvC</fullName>
    </alternativeName>
</protein>
<dbReference type="GO" id="GO:0048476">
    <property type="term" value="C:Holliday junction resolvase complex"/>
    <property type="evidence" value="ECO:0007669"/>
    <property type="project" value="UniProtKB-UniRule"/>
</dbReference>
<evidence type="ECO:0000256" key="13">
    <source>
        <dbReference type="HAMAP-Rule" id="MF_00034"/>
    </source>
</evidence>
<reference evidence="15" key="1">
    <citation type="journal article" date="2020" name="mSystems">
        <title>Genome- and Community-Level Interaction Insights into Carbon Utilization and Element Cycling Functions of Hydrothermarchaeota in Hydrothermal Sediment.</title>
        <authorList>
            <person name="Zhou Z."/>
            <person name="Liu Y."/>
            <person name="Xu W."/>
            <person name="Pan J."/>
            <person name="Luo Z.H."/>
            <person name="Li M."/>
        </authorList>
    </citation>
    <scope>NUCLEOTIDE SEQUENCE [LARGE SCALE GENOMIC DNA]</scope>
    <source>
        <strain evidence="15">HyVt-19</strain>
    </source>
</reference>
<keyword evidence="9 13" id="KW-0238">DNA-binding</keyword>
<comment type="subunit">
    <text evidence="13">Homodimer which binds Holliday junction (HJ) DNA. The HJ becomes 2-fold symmetrical on binding to RuvC with unstacked arms; it has a different conformation from HJ DNA in complex with RuvA. In the full resolvosome a probable DNA-RuvA(4)-RuvB(12)-RuvC(2) complex forms which resolves the HJ.</text>
</comment>
<dbReference type="PRINTS" id="PR00696">
    <property type="entry name" value="RSOLVASERUVC"/>
</dbReference>
<gene>
    <name evidence="13 15" type="primary">ruvC</name>
    <name evidence="15" type="ORF">ENG14_04115</name>
</gene>
<feature type="active site" evidence="13">
    <location>
        <position position="139"/>
    </location>
</feature>
<keyword evidence="8 13" id="KW-0460">Magnesium</keyword>
<feature type="binding site" evidence="13">
    <location>
        <position position="7"/>
    </location>
    <ligand>
        <name>Mg(2+)</name>
        <dbReference type="ChEBI" id="CHEBI:18420"/>
        <label>1</label>
    </ligand>
</feature>
<comment type="cofactor">
    <cofactor evidence="13">
        <name>Mg(2+)</name>
        <dbReference type="ChEBI" id="CHEBI:18420"/>
    </cofactor>
    <text evidence="13">Binds 2 Mg(2+) ion per subunit.</text>
</comment>
<organism evidence="15">
    <name type="scientific">Thermodesulforhabdus norvegica</name>
    <dbReference type="NCBI Taxonomy" id="39841"/>
    <lineage>
        <taxon>Bacteria</taxon>
        <taxon>Pseudomonadati</taxon>
        <taxon>Thermodesulfobacteriota</taxon>
        <taxon>Syntrophobacteria</taxon>
        <taxon>Syntrophobacterales</taxon>
        <taxon>Thermodesulforhabdaceae</taxon>
        <taxon>Thermodesulforhabdus</taxon>
    </lineage>
</organism>
<evidence type="ECO:0000256" key="11">
    <source>
        <dbReference type="ARBA" id="ARBA00023204"/>
    </source>
</evidence>
<feature type="active site" evidence="13">
    <location>
        <position position="7"/>
    </location>
</feature>
<comment type="subcellular location">
    <subcellularLocation>
        <location evidence="13">Cytoplasm</location>
    </subcellularLocation>
</comment>
<dbReference type="GO" id="GO:0008821">
    <property type="term" value="F:crossover junction DNA endonuclease activity"/>
    <property type="evidence" value="ECO:0007669"/>
    <property type="project" value="UniProtKB-UniRule"/>
</dbReference>
<feature type="binding site" evidence="13">
    <location>
        <position position="67"/>
    </location>
    <ligand>
        <name>Mg(2+)</name>
        <dbReference type="ChEBI" id="CHEBI:18420"/>
        <label>2</label>
    </ligand>
</feature>
<comment type="similarity">
    <text evidence="1 13">Belongs to the RuvC family.</text>
</comment>
<evidence type="ECO:0000256" key="1">
    <source>
        <dbReference type="ARBA" id="ARBA00009518"/>
    </source>
</evidence>
<dbReference type="EC" id="3.1.21.10" evidence="13 14"/>
<dbReference type="InterPro" id="IPR002176">
    <property type="entry name" value="X-over_junc_endoDNase_RuvC"/>
</dbReference>
<dbReference type="HAMAP" id="MF_00034">
    <property type="entry name" value="RuvC"/>
    <property type="match status" value="1"/>
</dbReference>
<dbReference type="AlphaFoldDB" id="A0A7C0WS61"/>
<name>A0A7C0WS61_9BACT</name>
<dbReference type="GO" id="GO:0005737">
    <property type="term" value="C:cytoplasm"/>
    <property type="evidence" value="ECO:0007669"/>
    <property type="project" value="UniProtKB-SubCell"/>
</dbReference>
<evidence type="ECO:0000313" key="15">
    <source>
        <dbReference type="EMBL" id="HDL90069.1"/>
    </source>
</evidence>
<dbReference type="InterPro" id="IPR012337">
    <property type="entry name" value="RNaseH-like_sf"/>
</dbReference>
<proteinExistence type="inferred from homology"/>
<dbReference type="Proteomes" id="UP000886355">
    <property type="component" value="Unassembled WGS sequence"/>
</dbReference>
<dbReference type="EMBL" id="DQZW01000195">
    <property type="protein sequence ID" value="HDL90069.1"/>
    <property type="molecule type" value="Genomic_DNA"/>
</dbReference>
<evidence type="ECO:0000256" key="6">
    <source>
        <dbReference type="ARBA" id="ARBA00022763"/>
    </source>
</evidence>
<evidence type="ECO:0000256" key="9">
    <source>
        <dbReference type="ARBA" id="ARBA00023125"/>
    </source>
</evidence>
<evidence type="ECO:0000256" key="2">
    <source>
        <dbReference type="ARBA" id="ARBA00022490"/>
    </source>
</evidence>
<dbReference type="NCBIfam" id="TIGR00228">
    <property type="entry name" value="ruvC"/>
    <property type="match status" value="1"/>
</dbReference>
<comment type="function">
    <text evidence="13">The RuvA-RuvB-RuvC complex processes Holliday junction (HJ) DNA during genetic recombination and DNA repair. Endonuclease that resolves HJ intermediates. Cleaves cruciform DNA by making single-stranded nicks across the HJ at symmetrical positions within the homologous arms, yielding a 5'-phosphate and a 3'-hydroxyl group; requires a central core of homology in the junction. The consensus cleavage sequence is 5'-(A/T)TT(C/G)-3'. Cleavage occurs on the 3'-side of the TT dinucleotide at the point of strand exchange. HJ branch migration catalyzed by RuvA-RuvB allows RuvC to scan DNA until it finds its consensus sequence, where it cleaves and resolves the cruciform DNA.</text>
</comment>
<dbReference type="GO" id="GO:0003677">
    <property type="term" value="F:DNA binding"/>
    <property type="evidence" value="ECO:0007669"/>
    <property type="project" value="UniProtKB-KW"/>
</dbReference>
<accession>A0A7C0WS61</accession>
<keyword evidence="7 13" id="KW-0378">Hydrolase</keyword>
<keyword evidence="3 13" id="KW-0540">Nuclease</keyword>
<dbReference type="PANTHER" id="PTHR30194">
    <property type="entry name" value="CROSSOVER JUNCTION ENDODEOXYRIBONUCLEASE RUVC"/>
    <property type="match status" value="1"/>
</dbReference>
<feature type="binding site" evidence="13">
    <location>
        <position position="139"/>
    </location>
    <ligand>
        <name>Mg(2+)</name>
        <dbReference type="ChEBI" id="CHEBI:18420"/>
        <label>1</label>
    </ligand>
</feature>
<keyword evidence="4 13" id="KW-0479">Metal-binding</keyword>
<evidence type="ECO:0000256" key="3">
    <source>
        <dbReference type="ARBA" id="ARBA00022722"/>
    </source>
</evidence>
<dbReference type="CDD" id="cd16962">
    <property type="entry name" value="RuvC"/>
    <property type="match status" value="1"/>
</dbReference>
<evidence type="ECO:0000256" key="12">
    <source>
        <dbReference type="ARBA" id="ARBA00029354"/>
    </source>
</evidence>
<sequence length="163" mass="17846">MVILGIDPGSLHTGYGVIVQNGRTVECVFHGTVHLPRRLSFPERLGLVYCELVRVIEKFAPDGVAVEDIFYAHNVKTALKLGHIRGAVLLSAVNSGVPVYEYTPLEVKQAVVGYGRATKEQVAHMVSKLLKINGGIDSHASDALAVALCHVHTHRARSMWERK</sequence>
<evidence type="ECO:0000256" key="4">
    <source>
        <dbReference type="ARBA" id="ARBA00022723"/>
    </source>
</evidence>
<evidence type="ECO:0000256" key="8">
    <source>
        <dbReference type="ARBA" id="ARBA00022842"/>
    </source>
</evidence>
<dbReference type="SUPFAM" id="SSF53098">
    <property type="entry name" value="Ribonuclease H-like"/>
    <property type="match status" value="1"/>
</dbReference>
<comment type="caution">
    <text evidence="15">The sequence shown here is derived from an EMBL/GenBank/DDBJ whole genome shotgun (WGS) entry which is preliminary data.</text>
</comment>
<comment type="catalytic activity">
    <reaction evidence="12 13">
        <text>Endonucleolytic cleavage at a junction such as a reciprocal single-stranded crossover between two homologous DNA duplexes (Holliday junction).</text>
        <dbReference type="EC" id="3.1.21.10"/>
    </reaction>
</comment>
<dbReference type="GO" id="GO:0000287">
    <property type="term" value="F:magnesium ion binding"/>
    <property type="evidence" value="ECO:0007669"/>
    <property type="project" value="UniProtKB-UniRule"/>
</dbReference>
<dbReference type="FunFam" id="3.30.420.10:FF:000002">
    <property type="entry name" value="Crossover junction endodeoxyribonuclease RuvC"/>
    <property type="match status" value="1"/>
</dbReference>
<keyword evidence="2 13" id="KW-0963">Cytoplasm</keyword>
<evidence type="ECO:0000256" key="10">
    <source>
        <dbReference type="ARBA" id="ARBA00023172"/>
    </source>
</evidence>
<keyword evidence="11 13" id="KW-0234">DNA repair</keyword>
<evidence type="ECO:0000256" key="5">
    <source>
        <dbReference type="ARBA" id="ARBA00022759"/>
    </source>
</evidence>
<dbReference type="Gene3D" id="3.30.420.10">
    <property type="entry name" value="Ribonuclease H-like superfamily/Ribonuclease H"/>
    <property type="match status" value="1"/>
</dbReference>
<dbReference type="GO" id="GO:0006310">
    <property type="term" value="P:DNA recombination"/>
    <property type="evidence" value="ECO:0007669"/>
    <property type="project" value="UniProtKB-UniRule"/>
</dbReference>